<keyword evidence="4" id="KW-0175">Coiled coil</keyword>
<evidence type="ECO:0000313" key="6">
    <source>
        <dbReference type="Proteomes" id="UP001164746"/>
    </source>
</evidence>
<feature type="repeat" description="ANK" evidence="3">
    <location>
        <begin position="75"/>
        <end position="107"/>
    </location>
</feature>
<evidence type="ECO:0000256" key="4">
    <source>
        <dbReference type="SAM" id="Coils"/>
    </source>
</evidence>
<dbReference type="SUPFAM" id="SSF48403">
    <property type="entry name" value="Ankyrin repeat"/>
    <property type="match status" value="1"/>
</dbReference>
<dbReference type="Proteomes" id="UP001164746">
    <property type="component" value="Chromosome 4"/>
</dbReference>
<evidence type="ECO:0000256" key="2">
    <source>
        <dbReference type="ARBA" id="ARBA00023043"/>
    </source>
</evidence>
<keyword evidence="6" id="KW-1185">Reference proteome</keyword>
<feature type="coiled-coil region" evidence="4">
    <location>
        <begin position="129"/>
        <end position="167"/>
    </location>
</feature>
<evidence type="ECO:0000313" key="5">
    <source>
        <dbReference type="EMBL" id="WAR02426.1"/>
    </source>
</evidence>
<dbReference type="PRINTS" id="PR01415">
    <property type="entry name" value="ANKYRIN"/>
</dbReference>
<dbReference type="PANTHER" id="PTHR24171:SF8">
    <property type="entry name" value="BRCA1-ASSOCIATED RING DOMAIN PROTEIN 1"/>
    <property type="match status" value="1"/>
</dbReference>
<evidence type="ECO:0000256" key="1">
    <source>
        <dbReference type="ARBA" id="ARBA00022737"/>
    </source>
</evidence>
<dbReference type="PANTHER" id="PTHR24171">
    <property type="entry name" value="ANKYRIN REPEAT DOMAIN-CONTAINING PROTEIN 39-RELATED"/>
    <property type="match status" value="1"/>
</dbReference>
<sequence length="190" mass="21144">MSYCLLDNESAQLCMAIRMGTISDIQALVDAGVAVNSADQNGETALHVAAWVGEQTMTQELLDSGAETNVQNQYTEMTALHLASQNGHTQVVRLLLQYGADVDTQDVVYKTADFYAADAEIAQLLGKHRAMLEEQRQAIEAEKIAALNAAEHNKAMLKDKKMKYSKDHRKIMKKNVFDRLTRTKSQLLKD</sequence>
<protein>
    <submittedName>
        <fullName evidence="5">VPY-like protein</fullName>
    </submittedName>
</protein>
<organism evidence="5 6">
    <name type="scientific">Mya arenaria</name>
    <name type="common">Soft-shell clam</name>
    <dbReference type="NCBI Taxonomy" id="6604"/>
    <lineage>
        <taxon>Eukaryota</taxon>
        <taxon>Metazoa</taxon>
        <taxon>Spiralia</taxon>
        <taxon>Lophotrochozoa</taxon>
        <taxon>Mollusca</taxon>
        <taxon>Bivalvia</taxon>
        <taxon>Autobranchia</taxon>
        <taxon>Heteroconchia</taxon>
        <taxon>Euheterodonta</taxon>
        <taxon>Imparidentia</taxon>
        <taxon>Neoheterodontei</taxon>
        <taxon>Myida</taxon>
        <taxon>Myoidea</taxon>
        <taxon>Myidae</taxon>
        <taxon>Mya</taxon>
    </lineage>
</organism>
<accession>A0ABY7E5J5</accession>
<keyword evidence="1" id="KW-0677">Repeat</keyword>
<keyword evidence="2 3" id="KW-0040">ANK repeat</keyword>
<feature type="repeat" description="ANK" evidence="3">
    <location>
        <begin position="41"/>
        <end position="73"/>
    </location>
</feature>
<name>A0ABY7E5J5_MYAAR</name>
<evidence type="ECO:0000256" key="3">
    <source>
        <dbReference type="PROSITE-ProRule" id="PRU00023"/>
    </source>
</evidence>
<dbReference type="SMART" id="SM00248">
    <property type="entry name" value="ANK"/>
    <property type="match status" value="3"/>
</dbReference>
<reference evidence="5" key="1">
    <citation type="submission" date="2022-11" db="EMBL/GenBank/DDBJ databases">
        <title>Centuries of genome instability and evolution in soft-shell clam transmissible cancer (bioRxiv).</title>
        <authorList>
            <person name="Hart S.F.M."/>
            <person name="Yonemitsu M.A."/>
            <person name="Giersch R.M."/>
            <person name="Beal B.F."/>
            <person name="Arriagada G."/>
            <person name="Davis B.W."/>
            <person name="Ostrander E.A."/>
            <person name="Goff S.P."/>
            <person name="Metzger M.J."/>
        </authorList>
    </citation>
    <scope>NUCLEOTIDE SEQUENCE</scope>
    <source>
        <strain evidence="5">MELC-2E11</strain>
        <tissue evidence="5">Siphon/mantle</tissue>
    </source>
</reference>
<proteinExistence type="predicted"/>
<dbReference type="Gene3D" id="1.25.40.20">
    <property type="entry name" value="Ankyrin repeat-containing domain"/>
    <property type="match status" value="1"/>
</dbReference>
<dbReference type="EMBL" id="CP111015">
    <property type="protein sequence ID" value="WAR02426.1"/>
    <property type="molecule type" value="Genomic_DNA"/>
</dbReference>
<dbReference type="Pfam" id="PF12796">
    <property type="entry name" value="Ank_2"/>
    <property type="match status" value="1"/>
</dbReference>
<gene>
    <name evidence="5" type="ORF">MAR_008984</name>
</gene>
<dbReference type="InterPro" id="IPR036770">
    <property type="entry name" value="Ankyrin_rpt-contain_sf"/>
</dbReference>
<dbReference type="PROSITE" id="PS50088">
    <property type="entry name" value="ANK_REPEAT"/>
    <property type="match status" value="2"/>
</dbReference>
<dbReference type="InterPro" id="IPR002110">
    <property type="entry name" value="Ankyrin_rpt"/>
</dbReference>
<dbReference type="PROSITE" id="PS50297">
    <property type="entry name" value="ANK_REP_REGION"/>
    <property type="match status" value="2"/>
</dbReference>